<dbReference type="AlphaFoldDB" id="A0A9P1MFB8"/>
<dbReference type="Proteomes" id="UP000838763">
    <property type="component" value="Unassembled WGS sequence"/>
</dbReference>
<dbReference type="Gene3D" id="1.20.1250.20">
    <property type="entry name" value="MFS general substrate transporter like domains"/>
    <property type="match status" value="1"/>
</dbReference>
<feature type="transmembrane region" description="Helical" evidence="7">
    <location>
        <begin position="428"/>
        <end position="448"/>
    </location>
</feature>
<keyword evidence="9" id="KW-1185">Reference proteome</keyword>
<dbReference type="InterPro" id="IPR036259">
    <property type="entry name" value="MFS_trans_sf"/>
</dbReference>
<evidence type="ECO:0000256" key="7">
    <source>
        <dbReference type="SAM" id="Phobius"/>
    </source>
</evidence>
<feature type="transmembrane region" description="Helical" evidence="7">
    <location>
        <begin position="335"/>
        <end position="359"/>
    </location>
</feature>
<feature type="region of interest" description="Disordered" evidence="6">
    <location>
        <begin position="378"/>
        <end position="411"/>
    </location>
</feature>
<evidence type="ECO:0000313" key="9">
    <source>
        <dbReference type="Proteomes" id="UP000838763"/>
    </source>
</evidence>
<feature type="transmembrane region" description="Helical" evidence="7">
    <location>
        <begin position="110"/>
        <end position="129"/>
    </location>
</feature>
<evidence type="ECO:0000256" key="4">
    <source>
        <dbReference type="ARBA" id="ARBA00022989"/>
    </source>
</evidence>
<keyword evidence="5 7" id="KW-0472">Membrane</keyword>
<dbReference type="EMBL" id="CALLCH030000019">
    <property type="protein sequence ID" value="CAI4219177.1"/>
    <property type="molecule type" value="Genomic_DNA"/>
</dbReference>
<protein>
    <recommendedName>
        <fullName evidence="10">Sucrose transporter</fullName>
    </recommendedName>
</protein>
<comment type="caution">
    <text evidence="8">The sequence shown here is derived from an EMBL/GenBank/DDBJ whole genome shotgun (WGS) entry which is preliminary data.</text>
</comment>
<dbReference type="PANTHER" id="PTHR19432:SF35">
    <property type="entry name" value="SOLUTE CARRIER FAMILY 45 MEMBER 3 ISOFORM X1"/>
    <property type="match status" value="1"/>
</dbReference>
<feature type="transmembrane region" description="Helical" evidence="7">
    <location>
        <begin position="77"/>
        <end position="98"/>
    </location>
</feature>
<keyword evidence="4 7" id="KW-1133">Transmembrane helix</keyword>
<sequence>MTAGQGETEPLLAPRPQPSDAAEEELAKSLVVAKPRSAWHLVLLAIGIGGLQVAWSVDMSSGSPYLLSLGMSKVLLGFVRLAGPVMGIVVQPYVGMLSDKSRFTWGRRRPFIVAGTIWSITSIMFLAWVSEIVTAVVGGQQGNSGQGVGIRSTLIVDTAPDQQEAANGMASRGIAVGNIVGFLAGSVDLMEWLPPWLGNTQFRVLCAFASLILAATILTTVLCIHESPGGASAKTAGGTEEGEIFPRGPHGSSDGGHAPQVIGLGGYLSETANVVAGLSEQIRKLCAVQLFACFAFTRCSSTRQCLTLKRAWIASLMLLSGILCLAPFVKTAEVASYLVASLGYTWAIFAWAPFAIIGADRREAEMAARLAASERPLLSGDGDGSGQGGRRRLRRRLRGSDAERAHPAAVCGSDEQDRAGAILGIHNMAMCTAQLASTGVALIVFGIWQQPRGTPRDHSLGIILGVSGVAGLVSVWVARGFAAG</sequence>
<evidence type="ECO:0000256" key="2">
    <source>
        <dbReference type="ARBA" id="ARBA00022448"/>
    </source>
</evidence>
<evidence type="ECO:0000256" key="3">
    <source>
        <dbReference type="ARBA" id="ARBA00022692"/>
    </source>
</evidence>
<evidence type="ECO:0000256" key="6">
    <source>
        <dbReference type="SAM" id="MobiDB-lite"/>
    </source>
</evidence>
<name>A0A9P1MFB8_9PEZI</name>
<dbReference type="GO" id="GO:0008506">
    <property type="term" value="F:sucrose:proton symporter activity"/>
    <property type="evidence" value="ECO:0007669"/>
    <property type="project" value="TreeGrafter"/>
</dbReference>
<dbReference type="SUPFAM" id="SSF103473">
    <property type="entry name" value="MFS general substrate transporter"/>
    <property type="match status" value="1"/>
</dbReference>
<evidence type="ECO:0008006" key="10">
    <source>
        <dbReference type="Google" id="ProtNLM"/>
    </source>
</evidence>
<reference evidence="8" key="1">
    <citation type="submission" date="2022-11" db="EMBL/GenBank/DDBJ databases">
        <authorList>
            <person name="Scott C."/>
            <person name="Bruce N."/>
        </authorList>
    </citation>
    <scope>NUCLEOTIDE SEQUENCE</scope>
</reference>
<feature type="transmembrane region" description="Helical" evidence="7">
    <location>
        <begin position="311"/>
        <end position="329"/>
    </location>
</feature>
<feature type="transmembrane region" description="Helical" evidence="7">
    <location>
        <begin position="202"/>
        <end position="224"/>
    </location>
</feature>
<dbReference type="GO" id="GO:0005886">
    <property type="term" value="C:plasma membrane"/>
    <property type="evidence" value="ECO:0007669"/>
    <property type="project" value="TreeGrafter"/>
</dbReference>
<comment type="subcellular location">
    <subcellularLocation>
        <location evidence="1">Membrane</location>
        <topology evidence="1">Multi-pass membrane protein</topology>
    </subcellularLocation>
</comment>
<dbReference type="Pfam" id="PF13347">
    <property type="entry name" value="MFS_2"/>
    <property type="match status" value="1"/>
</dbReference>
<gene>
    <name evidence="8" type="ORF">PPNO1_LOCUS8745</name>
</gene>
<organism evidence="8 9">
    <name type="scientific">Parascedosporium putredinis</name>
    <dbReference type="NCBI Taxonomy" id="1442378"/>
    <lineage>
        <taxon>Eukaryota</taxon>
        <taxon>Fungi</taxon>
        <taxon>Dikarya</taxon>
        <taxon>Ascomycota</taxon>
        <taxon>Pezizomycotina</taxon>
        <taxon>Sordariomycetes</taxon>
        <taxon>Hypocreomycetidae</taxon>
        <taxon>Microascales</taxon>
        <taxon>Microascaceae</taxon>
        <taxon>Parascedosporium</taxon>
    </lineage>
</organism>
<feature type="region of interest" description="Disordered" evidence="6">
    <location>
        <begin position="229"/>
        <end position="254"/>
    </location>
</feature>
<keyword evidence="3 7" id="KW-0812">Transmembrane</keyword>
<feature type="transmembrane region" description="Helical" evidence="7">
    <location>
        <begin position="460"/>
        <end position="478"/>
    </location>
</feature>
<evidence type="ECO:0000256" key="5">
    <source>
        <dbReference type="ARBA" id="ARBA00023136"/>
    </source>
</evidence>
<dbReference type="OrthoDB" id="28755at2759"/>
<accession>A0A9P1MFB8</accession>
<evidence type="ECO:0000313" key="8">
    <source>
        <dbReference type="EMBL" id="CAI4219177.1"/>
    </source>
</evidence>
<feature type="transmembrane region" description="Helical" evidence="7">
    <location>
        <begin position="38"/>
        <end position="57"/>
    </location>
</feature>
<proteinExistence type="predicted"/>
<dbReference type="PANTHER" id="PTHR19432">
    <property type="entry name" value="SUGAR TRANSPORTER"/>
    <property type="match status" value="1"/>
</dbReference>
<evidence type="ECO:0000256" key="1">
    <source>
        <dbReference type="ARBA" id="ARBA00004141"/>
    </source>
</evidence>
<keyword evidence="2" id="KW-0813">Transport</keyword>